<reference evidence="1" key="2">
    <citation type="submission" date="2004-02" db="EMBL/GenBank/DDBJ databases">
        <authorList>
            <consortium name="Genoscope"/>
            <consortium name="Whitehead Institute Centre for Genome Research"/>
        </authorList>
    </citation>
    <scope>NUCLEOTIDE SEQUENCE</scope>
</reference>
<dbReference type="EMBL" id="CAAE01014553">
    <property type="protein sequence ID" value="CAF98190.1"/>
    <property type="molecule type" value="Genomic_DNA"/>
</dbReference>
<gene>
    <name evidence="1" type="ORF">GSTENG00015800001</name>
</gene>
<protein>
    <submittedName>
        <fullName evidence="1">(spotted green pufferfish) hypothetical protein</fullName>
    </submittedName>
</protein>
<evidence type="ECO:0000313" key="1">
    <source>
        <dbReference type="EMBL" id="CAF98190.1"/>
    </source>
</evidence>
<organism evidence="1">
    <name type="scientific">Tetraodon nigroviridis</name>
    <name type="common">Spotted green pufferfish</name>
    <name type="synonym">Chelonodon nigroviridis</name>
    <dbReference type="NCBI Taxonomy" id="99883"/>
    <lineage>
        <taxon>Eukaryota</taxon>
        <taxon>Metazoa</taxon>
        <taxon>Chordata</taxon>
        <taxon>Craniata</taxon>
        <taxon>Vertebrata</taxon>
        <taxon>Euteleostomi</taxon>
        <taxon>Actinopterygii</taxon>
        <taxon>Neopterygii</taxon>
        <taxon>Teleostei</taxon>
        <taxon>Neoteleostei</taxon>
        <taxon>Acanthomorphata</taxon>
        <taxon>Eupercaria</taxon>
        <taxon>Tetraodontiformes</taxon>
        <taxon>Tetradontoidea</taxon>
        <taxon>Tetraodontidae</taxon>
        <taxon>Tetraodon</taxon>
    </lineage>
</organism>
<name>Q4SME2_TETNG</name>
<accession>Q4SME2</accession>
<comment type="caution">
    <text evidence="1">The sequence shown here is derived from an EMBL/GenBank/DDBJ whole genome shotgun (WGS) entry which is preliminary data.</text>
</comment>
<reference evidence="1" key="1">
    <citation type="journal article" date="2004" name="Nature">
        <title>Genome duplication in the teleost fish Tetraodon nigroviridis reveals the early vertebrate proto-karyotype.</title>
        <authorList>
            <person name="Jaillon O."/>
            <person name="Aury J.-M."/>
            <person name="Brunet F."/>
            <person name="Petit J.-L."/>
            <person name="Stange-Thomann N."/>
            <person name="Mauceli E."/>
            <person name="Bouneau L."/>
            <person name="Fischer C."/>
            <person name="Ozouf-Costaz C."/>
            <person name="Bernot A."/>
            <person name="Nicaud S."/>
            <person name="Jaffe D."/>
            <person name="Fisher S."/>
            <person name="Lutfalla G."/>
            <person name="Dossat C."/>
            <person name="Segurens B."/>
            <person name="Dasilva C."/>
            <person name="Salanoubat M."/>
            <person name="Levy M."/>
            <person name="Boudet N."/>
            <person name="Castellano S."/>
            <person name="Anthouard V."/>
            <person name="Jubin C."/>
            <person name="Castelli V."/>
            <person name="Katinka M."/>
            <person name="Vacherie B."/>
            <person name="Biemont C."/>
            <person name="Skalli Z."/>
            <person name="Cattolico L."/>
            <person name="Poulain J."/>
            <person name="De Berardinis V."/>
            <person name="Cruaud C."/>
            <person name="Duprat S."/>
            <person name="Brottier P."/>
            <person name="Coutanceau J.-P."/>
            <person name="Gouzy J."/>
            <person name="Parra G."/>
            <person name="Lardier G."/>
            <person name="Chapple C."/>
            <person name="McKernan K.J."/>
            <person name="McEwan P."/>
            <person name="Bosak S."/>
            <person name="Kellis M."/>
            <person name="Volff J.-N."/>
            <person name="Guigo R."/>
            <person name="Zody M.C."/>
            <person name="Mesirov J."/>
            <person name="Lindblad-Toh K."/>
            <person name="Birren B."/>
            <person name="Nusbaum C."/>
            <person name="Kahn D."/>
            <person name="Robinson-Rechavi M."/>
            <person name="Laudet V."/>
            <person name="Schachter V."/>
            <person name="Quetier F."/>
            <person name="Saurin W."/>
            <person name="Scarpelli C."/>
            <person name="Wincker P."/>
            <person name="Lander E.S."/>
            <person name="Weissenbach J."/>
            <person name="Roest Crollius H."/>
        </authorList>
    </citation>
    <scope>NUCLEOTIDE SEQUENCE [LARGE SCALE GENOMIC DNA]</scope>
</reference>
<proteinExistence type="predicted"/>
<sequence length="31" mass="3904">MANCCSWFRRWRKPKRYVKQNTFIHPGEFSE</sequence>
<dbReference type="AlphaFoldDB" id="Q4SME2"/>
<dbReference type="KEGG" id="tng:GSTEN00015800G001"/>